<organism evidence="2">
    <name type="scientific">Chromera velia CCMP2878</name>
    <dbReference type="NCBI Taxonomy" id="1169474"/>
    <lineage>
        <taxon>Eukaryota</taxon>
        <taxon>Sar</taxon>
        <taxon>Alveolata</taxon>
        <taxon>Colpodellida</taxon>
        <taxon>Chromeraceae</taxon>
        <taxon>Chromera</taxon>
    </lineage>
</organism>
<evidence type="ECO:0000313" key="2">
    <source>
        <dbReference type="EMBL" id="CEM08281.1"/>
    </source>
</evidence>
<protein>
    <submittedName>
        <fullName evidence="2">Uncharacterized protein</fullName>
    </submittedName>
</protein>
<gene>
    <name evidence="2" type="ORF">Cvel_15532</name>
</gene>
<dbReference type="VEuPathDB" id="CryptoDB:Cvel_15532"/>
<reference evidence="2" key="1">
    <citation type="submission" date="2014-11" db="EMBL/GenBank/DDBJ databases">
        <authorList>
            <person name="Otto D Thomas"/>
            <person name="Naeem Raeece"/>
        </authorList>
    </citation>
    <scope>NUCLEOTIDE SEQUENCE</scope>
</reference>
<sequence>MNLSLLRASSALRLSVARRDLLQGLQRPPALNHSRFFPLTLSVRDRSGPEADVSRPPSCPSQLPPVTFSPSPLPADGPSLPVPVYPPVLPVSLDIDRQRDVIDLWCKHKTPTARYPHKANRGARPTCNSMRQIRKRLRTGRGNGRKG</sequence>
<evidence type="ECO:0000256" key="1">
    <source>
        <dbReference type="SAM" id="MobiDB-lite"/>
    </source>
</evidence>
<feature type="region of interest" description="Disordered" evidence="1">
    <location>
        <begin position="46"/>
        <end position="75"/>
    </location>
</feature>
<name>A0A0G4F7H6_9ALVE</name>
<accession>A0A0G4F7H6</accession>
<proteinExistence type="predicted"/>
<dbReference type="EMBL" id="CDMZ01000169">
    <property type="protein sequence ID" value="CEM08281.1"/>
    <property type="molecule type" value="Genomic_DNA"/>
</dbReference>
<dbReference type="AlphaFoldDB" id="A0A0G4F7H6"/>